<accession>A0ABS7UY29</accession>
<proteinExistence type="predicted"/>
<dbReference type="InterPro" id="IPR011664">
    <property type="entry name" value="Abi_system_AbiD/AbiF-like"/>
</dbReference>
<reference evidence="2" key="1">
    <citation type="submission" date="2024-05" db="EMBL/GenBank/DDBJ databases">
        <title>Metabacillus sp. nov., isolated from the rhizosphere soil of tomato plants.</title>
        <authorList>
            <person name="Ma R."/>
        </authorList>
    </citation>
    <scope>NUCLEOTIDE SEQUENCE</scope>
    <source>
        <strain evidence="2">DBTR6</strain>
    </source>
</reference>
<protein>
    <submittedName>
        <fullName evidence="2">Abi family protein</fullName>
    </submittedName>
</protein>
<dbReference type="RefSeq" id="WP_224141653.1">
    <property type="nucleotide sequence ID" value="NZ_JAIQUM010000093.1"/>
</dbReference>
<keyword evidence="3" id="KW-1185">Reference proteome</keyword>
<dbReference type="Pfam" id="PF07751">
    <property type="entry name" value="Abi_2"/>
    <property type="match status" value="1"/>
</dbReference>
<evidence type="ECO:0000256" key="1">
    <source>
        <dbReference type="SAM" id="Phobius"/>
    </source>
</evidence>
<comment type="caution">
    <text evidence="2">The sequence shown here is derived from an EMBL/GenBank/DDBJ whole genome shotgun (WGS) entry which is preliminary data.</text>
</comment>
<dbReference type="Proteomes" id="UP001165287">
    <property type="component" value="Unassembled WGS sequence"/>
</dbReference>
<gene>
    <name evidence="2" type="ORF">K9V48_24105</name>
</gene>
<feature type="transmembrane region" description="Helical" evidence="1">
    <location>
        <begin position="45"/>
        <end position="64"/>
    </location>
</feature>
<evidence type="ECO:0000313" key="2">
    <source>
        <dbReference type="EMBL" id="MBZ5753223.1"/>
    </source>
</evidence>
<name>A0ABS7UY29_9BACI</name>
<evidence type="ECO:0000313" key="3">
    <source>
        <dbReference type="Proteomes" id="UP001165287"/>
    </source>
</evidence>
<sequence>MLRRINYYRLVAYELTLKDPINKDQYISGSSFNKLLSLYEFDRRIRLLLFGVLETIEIAFFQFIDGLLEGS</sequence>
<keyword evidence="1" id="KW-1133">Transmembrane helix</keyword>
<organism evidence="2 3">
    <name type="scientific">Metabacillus rhizolycopersici</name>
    <dbReference type="NCBI Taxonomy" id="2875709"/>
    <lineage>
        <taxon>Bacteria</taxon>
        <taxon>Bacillati</taxon>
        <taxon>Bacillota</taxon>
        <taxon>Bacilli</taxon>
        <taxon>Bacillales</taxon>
        <taxon>Bacillaceae</taxon>
        <taxon>Metabacillus</taxon>
    </lineage>
</organism>
<dbReference type="EMBL" id="JAIQUM010000093">
    <property type="protein sequence ID" value="MBZ5753223.1"/>
    <property type="molecule type" value="Genomic_DNA"/>
</dbReference>
<keyword evidence="1" id="KW-0812">Transmembrane</keyword>
<keyword evidence="1" id="KW-0472">Membrane</keyword>